<organism evidence="9 10">
    <name type="scientific">Pseudolycoriella hygida</name>
    <dbReference type="NCBI Taxonomy" id="35572"/>
    <lineage>
        <taxon>Eukaryota</taxon>
        <taxon>Metazoa</taxon>
        <taxon>Ecdysozoa</taxon>
        <taxon>Arthropoda</taxon>
        <taxon>Hexapoda</taxon>
        <taxon>Insecta</taxon>
        <taxon>Pterygota</taxon>
        <taxon>Neoptera</taxon>
        <taxon>Endopterygota</taxon>
        <taxon>Diptera</taxon>
        <taxon>Nematocera</taxon>
        <taxon>Sciaroidea</taxon>
        <taxon>Sciaridae</taxon>
        <taxon>Pseudolycoriella</taxon>
    </lineage>
</organism>
<dbReference type="GO" id="GO:0046872">
    <property type="term" value="F:metal ion binding"/>
    <property type="evidence" value="ECO:0007669"/>
    <property type="project" value="UniProtKB-KW"/>
</dbReference>
<evidence type="ECO:0000256" key="1">
    <source>
        <dbReference type="ARBA" id="ARBA00001968"/>
    </source>
</evidence>
<evidence type="ECO:0000259" key="8">
    <source>
        <dbReference type="Pfam" id="PF13359"/>
    </source>
</evidence>
<dbReference type="Proteomes" id="UP001151699">
    <property type="component" value="Chromosome X"/>
</dbReference>
<dbReference type="PANTHER" id="PTHR22930">
    <property type="match status" value="1"/>
</dbReference>
<evidence type="ECO:0000256" key="2">
    <source>
        <dbReference type="ARBA" id="ARBA00004123"/>
    </source>
</evidence>
<dbReference type="InterPro" id="IPR045249">
    <property type="entry name" value="HARBI1-like"/>
</dbReference>
<comment type="subcellular location">
    <subcellularLocation>
        <location evidence="2">Nucleus</location>
    </subcellularLocation>
</comment>
<keyword evidence="5" id="KW-0479">Metal-binding</keyword>
<comment type="caution">
    <text evidence="9">The sequence shown here is derived from an EMBL/GenBank/DDBJ whole genome shotgun (WGS) entry which is preliminary data.</text>
</comment>
<dbReference type="GO" id="GO:0005634">
    <property type="term" value="C:nucleus"/>
    <property type="evidence" value="ECO:0007669"/>
    <property type="project" value="UniProtKB-SubCell"/>
</dbReference>
<gene>
    <name evidence="9" type="primary">HARBI1_2</name>
    <name evidence="9" type="ORF">Bhyg_12093</name>
</gene>
<evidence type="ECO:0000256" key="6">
    <source>
        <dbReference type="ARBA" id="ARBA00022801"/>
    </source>
</evidence>
<evidence type="ECO:0000256" key="5">
    <source>
        <dbReference type="ARBA" id="ARBA00022723"/>
    </source>
</evidence>
<sequence>PAGVCEKCNGGTCSVCRFSASLSKFGLKSIGKDPTNFDRRPSLIDFVLSNRPAIFAAFNQVAGGVSNHDIVFASVLTPDIVLTRQITLWRDFNAVDVGVLLKGAKDGNINEIYNCSDVNSMFEIFNGVLVGLLDEHVPLKQFKNKASINSTKLWYSSEIDKAVVDRELAKRNWKRDKSNLLFDKMLSVAALEYHNNKVFMKVNRRQLRDSFDSFDIPDERFREIYRLPRRLALDFLDELGSVMVENKAPDIPLTTCCALNFFASGSYQRRVGQDAFASMSQTCVSRCVSSISRTIATKLMDRYIKFPQSIEKIEKLSQDFQKMYDFPGVFGIVDGSHIILSGLKRAVEFAFKNRNKSHSINAQFICDSKMRFLNVNARYPGSNHDAIIWRCSLAFSFLENIANEIGEEWQHFLLGDTGYPLQPWLLKPYDTPTTAAQKQFNANLRRLRSLVERAIGLLKARFRCLLNKRKLRYSPLTSGHIIYSCSVLHNFLIENGYRIDEMEPIYDEQIEFDYPYFNDYKSQGEEMRSRMTQYFADI</sequence>
<keyword evidence="4" id="KW-0540">Nuclease</keyword>
<proteinExistence type="inferred from homology"/>
<dbReference type="InterPro" id="IPR027806">
    <property type="entry name" value="HARBI1_dom"/>
</dbReference>
<evidence type="ECO:0000256" key="7">
    <source>
        <dbReference type="ARBA" id="ARBA00023242"/>
    </source>
</evidence>
<dbReference type="AlphaFoldDB" id="A0A9Q0MY16"/>
<dbReference type="GO" id="GO:0016787">
    <property type="term" value="F:hydrolase activity"/>
    <property type="evidence" value="ECO:0007669"/>
    <property type="project" value="UniProtKB-KW"/>
</dbReference>
<accession>A0A9Q0MY16</accession>
<comment type="cofactor">
    <cofactor evidence="1">
        <name>a divalent metal cation</name>
        <dbReference type="ChEBI" id="CHEBI:60240"/>
    </cofactor>
</comment>
<evidence type="ECO:0000313" key="10">
    <source>
        <dbReference type="Proteomes" id="UP001151699"/>
    </source>
</evidence>
<dbReference type="Pfam" id="PF13359">
    <property type="entry name" value="DDE_Tnp_4"/>
    <property type="match status" value="1"/>
</dbReference>
<keyword evidence="10" id="KW-1185">Reference proteome</keyword>
<keyword evidence="7" id="KW-0539">Nucleus</keyword>
<protein>
    <submittedName>
        <fullName evidence="9">Nuclease HARBI1</fullName>
    </submittedName>
</protein>
<comment type="similarity">
    <text evidence="3">Belongs to the HARBI1 family.</text>
</comment>
<name>A0A9Q0MY16_9DIPT</name>
<dbReference type="GO" id="GO:0004518">
    <property type="term" value="F:nuclease activity"/>
    <property type="evidence" value="ECO:0007669"/>
    <property type="project" value="UniProtKB-KW"/>
</dbReference>
<feature type="domain" description="DDE Tnp4" evidence="8">
    <location>
        <begin position="346"/>
        <end position="490"/>
    </location>
</feature>
<dbReference type="PANTHER" id="PTHR22930:SF85">
    <property type="entry name" value="GH03217P-RELATED"/>
    <property type="match status" value="1"/>
</dbReference>
<dbReference type="EMBL" id="WJQU01000003">
    <property type="protein sequence ID" value="KAJ6639349.1"/>
    <property type="molecule type" value="Genomic_DNA"/>
</dbReference>
<dbReference type="OrthoDB" id="10062286at2759"/>
<evidence type="ECO:0000313" key="9">
    <source>
        <dbReference type="EMBL" id="KAJ6639349.1"/>
    </source>
</evidence>
<evidence type="ECO:0000256" key="4">
    <source>
        <dbReference type="ARBA" id="ARBA00022722"/>
    </source>
</evidence>
<reference evidence="9" key="1">
    <citation type="submission" date="2022-07" db="EMBL/GenBank/DDBJ databases">
        <authorList>
            <person name="Trinca V."/>
            <person name="Uliana J.V.C."/>
            <person name="Torres T.T."/>
            <person name="Ward R.J."/>
            <person name="Monesi N."/>
        </authorList>
    </citation>
    <scope>NUCLEOTIDE SEQUENCE</scope>
    <source>
        <strain evidence="9">HSMRA1968</strain>
        <tissue evidence="9">Whole embryos</tissue>
    </source>
</reference>
<evidence type="ECO:0000256" key="3">
    <source>
        <dbReference type="ARBA" id="ARBA00006958"/>
    </source>
</evidence>
<keyword evidence="6" id="KW-0378">Hydrolase</keyword>
<feature type="non-terminal residue" evidence="9">
    <location>
        <position position="538"/>
    </location>
</feature>